<evidence type="ECO:0000313" key="4">
    <source>
        <dbReference type="EMBL" id="MBJ6726505.1"/>
    </source>
</evidence>
<dbReference type="GO" id="GO:0035438">
    <property type="term" value="F:cyclic-di-GMP binding"/>
    <property type="evidence" value="ECO:0007669"/>
    <property type="project" value="InterPro"/>
</dbReference>
<protein>
    <submittedName>
        <fullName evidence="4">DUF5634 family protein</fullName>
    </submittedName>
</protein>
<organism evidence="4 5">
    <name type="scientific">Geomesophilobacter sediminis</name>
    <dbReference type="NCBI Taxonomy" id="2798584"/>
    <lineage>
        <taxon>Bacteria</taxon>
        <taxon>Pseudomonadati</taxon>
        <taxon>Thermodesulfobacteriota</taxon>
        <taxon>Desulfuromonadia</taxon>
        <taxon>Geobacterales</taxon>
        <taxon>Geobacteraceae</taxon>
        <taxon>Geomesophilobacter</taxon>
    </lineage>
</organism>
<dbReference type="RefSeq" id="WP_199385422.1">
    <property type="nucleotide sequence ID" value="NZ_JAEMHM010000015.1"/>
</dbReference>
<feature type="domain" description="PilZ" evidence="2">
    <location>
        <begin position="170"/>
        <end position="253"/>
    </location>
</feature>
<keyword evidence="1" id="KW-0472">Membrane</keyword>
<evidence type="ECO:0000313" key="5">
    <source>
        <dbReference type="Proteomes" id="UP000636888"/>
    </source>
</evidence>
<name>A0A8J7S955_9BACT</name>
<keyword evidence="1" id="KW-0812">Transmembrane</keyword>
<dbReference type="Proteomes" id="UP000636888">
    <property type="component" value="Unassembled WGS sequence"/>
</dbReference>
<dbReference type="EMBL" id="JAEMHM010000015">
    <property type="protein sequence ID" value="MBJ6726505.1"/>
    <property type="molecule type" value="Genomic_DNA"/>
</dbReference>
<dbReference type="InterPro" id="IPR040638">
    <property type="entry name" value="PilZN1"/>
</dbReference>
<evidence type="ECO:0000259" key="2">
    <source>
        <dbReference type="Pfam" id="PF07238"/>
    </source>
</evidence>
<dbReference type="AlphaFoldDB" id="A0A8J7S955"/>
<keyword evidence="1" id="KW-1133">Transmembrane helix</keyword>
<accession>A0A8J7S955</accession>
<comment type="caution">
    <text evidence="4">The sequence shown here is derived from an EMBL/GenBank/DDBJ whole genome shotgun (WGS) entry which is preliminary data.</text>
</comment>
<reference evidence="4" key="1">
    <citation type="submission" date="2020-12" db="EMBL/GenBank/DDBJ databases">
        <title>Geomonas sp. Red875, isolated from river sediment.</title>
        <authorList>
            <person name="Xu Z."/>
            <person name="Zhang Z."/>
            <person name="Masuda Y."/>
            <person name="Itoh H."/>
            <person name="Senoo K."/>
        </authorList>
    </citation>
    <scope>NUCLEOTIDE SEQUENCE</scope>
    <source>
        <strain evidence="4">Red875</strain>
    </source>
</reference>
<proteinExistence type="predicted"/>
<dbReference type="Pfam" id="PF18672">
    <property type="entry name" value="PilZN1"/>
    <property type="match status" value="1"/>
</dbReference>
<dbReference type="Pfam" id="PF07238">
    <property type="entry name" value="PilZ"/>
    <property type="match status" value="1"/>
</dbReference>
<dbReference type="Gene3D" id="2.40.10.220">
    <property type="entry name" value="predicted glycosyltransferase like domains"/>
    <property type="match status" value="1"/>
</dbReference>
<feature type="transmembrane region" description="Helical" evidence="1">
    <location>
        <begin position="287"/>
        <end position="308"/>
    </location>
</feature>
<dbReference type="InterPro" id="IPR009875">
    <property type="entry name" value="PilZ_domain"/>
</dbReference>
<sequence>MRDEFAEYREYIREGLRIEVGIPLAGGGVFRDWAIVQAANQDEIVAQISRDMLPLTVKVSVGTILDVSVWRNKDVYSCSSMVLERVSARRFKIRLFGSFTLRERRQFFRIDLDLRVTYSKIIEANKDDIHADWEKRLELERMKFQGYDNFVIAAHSARLTPVINVEWQDVPWTAVNLGGGGALLRLQERLPADSMVNLEIVLPLEPPRQVHTVATVIHVMEPKSPKDGVEFHRTGFQFVHMDERDRDFIFQHISAKQIEYLAQRASTNVRGEYSIELSPKRLTVRQIVLRSLWTLFLLAACFFLIRYLTTYQKTQPANEIQKTYEKAIREYRKEAP</sequence>
<keyword evidence="5" id="KW-1185">Reference proteome</keyword>
<feature type="domain" description="N-terminal PilZ-like" evidence="3">
    <location>
        <begin position="11"/>
        <end position="100"/>
    </location>
</feature>
<dbReference type="Gene3D" id="2.30.110.70">
    <property type="match status" value="1"/>
</dbReference>
<evidence type="ECO:0000259" key="3">
    <source>
        <dbReference type="Pfam" id="PF18672"/>
    </source>
</evidence>
<gene>
    <name evidence="4" type="ORF">JFN93_17475</name>
</gene>
<evidence type="ECO:0000256" key="1">
    <source>
        <dbReference type="SAM" id="Phobius"/>
    </source>
</evidence>